<evidence type="ECO:0000313" key="1">
    <source>
        <dbReference type="EMBL" id="KJL30684.1"/>
    </source>
</evidence>
<keyword evidence="2" id="KW-1185">Reference proteome</keyword>
<evidence type="ECO:0000313" key="2">
    <source>
        <dbReference type="Proteomes" id="UP000033740"/>
    </source>
</evidence>
<proteinExistence type="predicted"/>
<organism evidence="1 2">
    <name type="scientific">Microbacterium azadirachtae</name>
    <dbReference type="NCBI Taxonomy" id="582680"/>
    <lineage>
        <taxon>Bacteria</taxon>
        <taxon>Bacillati</taxon>
        <taxon>Actinomycetota</taxon>
        <taxon>Actinomycetes</taxon>
        <taxon>Micrococcales</taxon>
        <taxon>Microbacteriaceae</taxon>
        <taxon>Microbacterium</taxon>
    </lineage>
</organism>
<dbReference type="AlphaFoldDB" id="A0A0F0LDD9"/>
<dbReference type="Proteomes" id="UP000033740">
    <property type="component" value="Unassembled WGS sequence"/>
</dbReference>
<protein>
    <submittedName>
        <fullName evidence="1">Uncharacterized protein</fullName>
    </submittedName>
</protein>
<dbReference type="PATRIC" id="fig|582680.6.peg.3710"/>
<gene>
    <name evidence="1" type="ORF">RS86_03625</name>
</gene>
<sequence length="259" mass="28029">MHPHNPAPHGSPAGYSQGCRTRAMCLHGEGSEFLSCAEAAIRRRGDYRLSRLPAHQPLPRHVLAEPATPSDPAVREVHGTPWGYARGCRDTRACPNWARGGMTCPEARRRYMQTYTARRSAGTGTPIEHGTSNGYLLGCRNPATCPGDRTGLTCTDARSHYRQQLARAAGIAPRTESIDARAAATRIRELRALGLSLRHISTLTGTGRTTIAQLTGEGKTVRTRITPTTLDRILAIDVTTLTTSGMLTDAHERTQALAS</sequence>
<comment type="caution">
    <text evidence="1">The sequence shown here is derived from an EMBL/GenBank/DDBJ whole genome shotgun (WGS) entry which is preliminary data.</text>
</comment>
<accession>A0A0F0LDD9</accession>
<dbReference type="EMBL" id="JYIX01000040">
    <property type="protein sequence ID" value="KJL30684.1"/>
    <property type="molecule type" value="Genomic_DNA"/>
</dbReference>
<dbReference type="STRING" id="582680.RS86_03625"/>
<name>A0A0F0LDD9_9MICO</name>
<reference evidence="1 2" key="1">
    <citation type="submission" date="2015-02" db="EMBL/GenBank/DDBJ databases">
        <title>Draft genome sequences of ten Microbacterium spp. with emphasis on heavy metal contaminated environments.</title>
        <authorList>
            <person name="Corretto E."/>
        </authorList>
    </citation>
    <scope>NUCLEOTIDE SEQUENCE [LARGE SCALE GENOMIC DNA]</scope>
    <source>
        <strain evidence="1 2">ARN176</strain>
    </source>
</reference>